<keyword evidence="2" id="KW-1185">Reference proteome</keyword>
<dbReference type="EMBL" id="CP045809">
    <property type="protein sequence ID" value="QHN36542.1"/>
    <property type="molecule type" value="Genomic_DNA"/>
</dbReference>
<evidence type="ECO:0000313" key="1">
    <source>
        <dbReference type="EMBL" id="QHN36542.1"/>
    </source>
</evidence>
<name>A0ABX6ILF7_9ACTN</name>
<proteinExistence type="predicted"/>
<sequence length="212" mass="23993">MGGWADGRIVHAITGCASETRVVHYSCQVHGFPQGWAVDVDQQVQSCGEEDAQMTHRLRMPSFAGTALILIAAAGVDAAPDAKAEPQRFPTLPGHVRITPTPAGGQSNIDKMAALRLRLHEEYRYVQQGNWDIMWDFYTRRCQERRTRADIAESYRIKYGPKSGRDFSGPERYRITIENDTTATVLNIAYDGTPTTPNTWLYEDWQWRADRC</sequence>
<dbReference type="Proteomes" id="UP001059836">
    <property type="component" value="Chromosome"/>
</dbReference>
<protein>
    <recommendedName>
        <fullName evidence="3">Secreted protein</fullName>
    </recommendedName>
</protein>
<gene>
    <name evidence="1" type="ORF">GII31_18215</name>
</gene>
<evidence type="ECO:0000313" key="2">
    <source>
        <dbReference type="Proteomes" id="UP001059836"/>
    </source>
</evidence>
<reference evidence="1" key="1">
    <citation type="journal article" date="2021" name="Nat. Microbiol.">
        <title>Cocultivation of an ultrasmall environmental parasitic bacterium with lytic ability against bacteria associated with wastewater foams.</title>
        <authorList>
            <person name="Batinovic S."/>
            <person name="Rose J.J.A."/>
            <person name="Ratcliffe J."/>
            <person name="Seviour R.J."/>
            <person name="Petrovski S."/>
        </authorList>
    </citation>
    <scope>NUCLEOTIDE SEQUENCE</scope>
    <source>
        <strain evidence="1">CON9</strain>
    </source>
</reference>
<evidence type="ECO:0008006" key="3">
    <source>
        <dbReference type="Google" id="ProtNLM"/>
    </source>
</evidence>
<accession>A0ABX6ILF7</accession>
<dbReference type="RefSeq" id="WP_213244801.1">
    <property type="nucleotide sequence ID" value="NZ_CP045806.1"/>
</dbReference>
<organism evidence="1 2">
    <name type="scientific">Gordonia pseudamarae</name>
    <dbReference type="NCBI Taxonomy" id="2831662"/>
    <lineage>
        <taxon>Bacteria</taxon>
        <taxon>Bacillati</taxon>
        <taxon>Actinomycetota</taxon>
        <taxon>Actinomycetes</taxon>
        <taxon>Mycobacteriales</taxon>
        <taxon>Gordoniaceae</taxon>
        <taxon>Gordonia</taxon>
    </lineage>
</organism>